<accession>A0A0F9NLM2</accession>
<protein>
    <recommendedName>
        <fullName evidence="1">GAF domain-containing protein</fullName>
    </recommendedName>
</protein>
<dbReference type="InterPro" id="IPR003018">
    <property type="entry name" value="GAF"/>
</dbReference>
<reference evidence="2" key="1">
    <citation type="journal article" date="2015" name="Nature">
        <title>Complex archaea that bridge the gap between prokaryotes and eukaryotes.</title>
        <authorList>
            <person name="Spang A."/>
            <person name="Saw J.H."/>
            <person name="Jorgensen S.L."/>
            <person name="Zaremba-Niedzwiedzka K."/>
            <person name="Martijn J."/>
            <person name="Lind A.E."/>
            <person name="van Eijk R."/>
            <person name="Schleper C."/>
            <person name="Guy L."/>
            <person name="Ettema T.J."/>
        </authorList>
    </citation>
    <scope>NUCLEOTIDE SEQUENCE</scope>
</reference>
<organism evidence="2">
    <name type="scientific">marine sediment metagenome</name>
    <dbReference type="NCBI Taxonomy" id="412755"/>
    <lineage>
        <taxon>unclassified sequences</taxon>
        <taxon>metagenomes</taxon>
        <taxon>ecological metagenomes</taxon>
    </lineage>
</organism>
<feature type="domain" description="GAF" evidence="1">
    <location>
        <begin position="36"/>
        <end position="161"/>
    </location>
</feature>
<evidence type="ECO:0000259" key="1">
    <source>
        <dbReference type="Pfam" id="PF01590"/>
    </source>
</evidence>
<dbReference type="PANTHER" id="PTHR43102:SF2">
    <property type="entry name" value="GAF DOMAIN-CONTAINING PROTEIN"/>
    <property type="match status" value="1"/>
</dbReference>
<sequence>MTQNKSPANTDMNEKNRLRVLESLHILDTASDSDLDKYTKLLNLIFDVPIALISLVDSERQWFKSRLGIEECSSNRDIAFCSYTIQSTDIFEVINPTADERFKNNPFVKGDVNLRYYCGAPVMIDGEAIGSLCMIDTKKREPLTDNQREILIHLAAKVADEISAKAILKRTTDLLMDVMRQVD</sequence>
<dbReference type="EMBL" id="LAZR01003395">
    <property type="protein sequence ID" value="KKN18784.1"/>
    <property type="molecule type" value="Genomic_DNA"/>
</dbReference>
<dbReference type="InterPro" id="IPR029016">
    <property type="entry name" value="GAF-like_dom_sf"/>
</dbReference>
<dbReference type="Pfam" id="PF01590">
    <property type="entry name" value="GAF"/>
    <property type="match status" value="1"/>
</dbReference>
<evidence type="ECO:0000313" key="2">
    <source>
        <dbReference type="EMBL" id="KKN18784.1"/>
    </source>
</evidence>
<dbReference type="PANTHER" id="PTHR43102">
    <property type="entry name" value="SLR1143 PROTEIN"/>
    <property type="match status" value="1"/>
</dbReference>
<dbReference type="SUPFAM" id="SSF55781">
    <property type="entry name" value="GAF domain-like"/>
    <property type="match status" value="1"/>
</dbReference>
<dbReference type="AlphaFoldDB" id="A0A0F9NLM2"/>
<comment type="caution">
    <text evidence="2">The sequence shown here is derived from an EMBL/GenBank/DDBJ whole genome shotgun (WGS) entry which is preliminary data.</text>
</comment>
<gene>
    <name evidence="2" type="ORF">LCGC14_0952250</name>
</gene>
<name>A0A0F9NLM2_9ZZZZ</name>
<dbReference type="Gene3D" id="3.30.450.40">
    <property type="match status" value="1"/>
</dbReference>
<proteinExistence type="predicted"/>